<feature type="transmembrane region" description="Helical" evidence="21">
    <location>
        <begin position="2422"/>
        <end position="2442"/>
    </location>
</feature>
<dbReference type="SUPFAM" id="SSF49299">
    <property type="entry name" value="PKD domain"/>
    <property type="match status" value="2"/>
</dbReference>
<dbReference type="SMART" id="SM00089">
    <property type="entry name" value="PKD"/>
    <property type="match status" value="2"/>
</dbReference>
<evidence type="ECO:0000256" key="11">
    <source>
        <dbReference type="ARBA" id="ARBA00023065"/>
    </source>
</evidence>
<dbReference type="GO" id="GO:0060170">
    <property type="term" value="C:ciliary membrane"/>
    <property type="evidence" value="ECO:0007669"/>
    <property type="project" value="UniProtKB-SubCell"/>
</dbReference>
<comment type="similarity">
    <text evidence="2">Belongs to the polycystin family.</text>
</comment>
<keyword evidence="5" id="KW-0109">Calcium transport</keyword>
<dbReference type="PANTHER" id="PTHR46730:SF4">
    <property type="entry name" value="POLYCYSTIC KIDNEY DISEASE PROTEIN 1-LIKE 1"/>
    <property type="match status" value="1"/>
</dbReference>
<evidence type="ECO:0000256" key="7">
    <source>
        <dbReference type="ARBA" id="ARBA00022692"/>
    </source>
</evidence>
<comment type="caution">
    <text evidence="26">The sequence shown here is derived from an EMBL/GenBank/DDBJ whole genome shotgun (WGS) entry which is preliminary data.</text>
</comment>
<evidence type="ECO:0000256" key="1">
    <source>
        <dbReference type="ARBA" id="ARBA00004272"/>
    </source>
</evidence>
<evidence type="ECO:0000313" key="27">
    <source>
        <dbReference type="Proteomes" id="UP000664940"/>
    </source>
</evidence>
<keyword evidence="17" id="KW-0407">Ion channel</keyword>
<feature type="transmembrane region" description="Helical" evidence="21">
    <location>
        <begin position="1889"/>
        <end position="1914"/>
    </location>
</feature>
<organism evidence="26 27">
    <name type="scientific">Phyllostomus discolor</name>
    <name type="common">pale spear-nosed bat</name>
    <dbReference type="NCBI Taxonomy" id="89673"/>
    <lineage>
        <taxon>Eukaryota</taxon>
        <taxon>Metazoa</taxon>
        <taxon>Chordata</taxon>
        <taxon>Craniata</taxon>
        <taxon>Vertebrata</taxon>
        <taxon>Euteleostomi</taxon>
        <taxon>Mammalia</taxon>
        <taxon>Eutheria</taxon>
        <taxon>Laurasiatheria</taxon>
        <taxon>Chiroptera</taxon>
        <taxon>Yangochiroptera</taxon>
        <taxon>Phyllostomidae</taxon>
        <taxon>Phyllostominae</taxon>
        <taxon>Phyllostomus</taxon>
    </lineage>
</organism>
<evidence type="ECO:0000313" key="26">
    <source>
        <dbReference type="EMBL" id="KAF6086574.1"/>
    </source>
</evidence>
<dbReference type="Pfam" id="PF01477">
    <property type="entry name" value="PLAT"/>
    <property type="match status" value="1"/>
</dbReference>
<dbReference type="InterPro" id="IPR001024">
    <property type="entry name" value="PLAT/LH2_dom"/>
</dbReference>
<feature type="region of interest" description="Disordered" evidence="20">
    <location>
        <begin position="1947"/>
        <end position="1968"/>
    </location>
</feature>
<evidence type="ECO:0000256" key="20">
    <source>
        <dbReference type="SAM" id="MobiDB-lite"/>
    </source>
</evidence>
<dbReference type="InterPro" id="IPR002859">
    <property type="entry name" value="PKD/REJ-like"/>
</dbReference>
<evidence type="ECO:0000256" key="16">
    <source>
        <dbReference type="ARBA" id="ARBA00023273"/>
    </source>
</evidence>
<name>A0A833Z3M3_9CHIR</name>
<reference evidence="26 27" key="1">
    <citation type="journal article" date="2020" name="Nature">
        <title>Six reference-quality genomes reveal evolution of bat adaptations.</title>
        <authorList>
            <person name="Jebb D."/>
            <person name="Huang Z."/>
            <person name="Pippel M."/>
            <person name="Hughes G.M."/>
            <person name="Lavrichenko K."/>
            <person name="Devanna P."/>
            <person name="Winkler S."/>
            <person name="Jermiin L.S."/>
            <person name="Skirmuntt E.C."/>
            <person name="Katzourakis A."/>
            <person name="Burkitt-Gray L."/>
            <person name="Ray D.A."/>
            <person name="Sullivan K.A.M."/>
            <person name="Roscito J.G."/>
            <person name="Kirilenko B.M."/>
            <person name="Davalos L.M."/>
            <person name="Corthals A.P."/>
            <person name="Power M.L."/>
            <person name="Jones G."/>
            <person name="Ransome R.D."/>
            <person name="Dechmann D.K.N."/>
            <person name="Locatelli A.G."/>
            <person name="Puechmaille S.J."/>
            <person name="Fedrigo O."/>
            <person name="Jarvis E.D."/>
            <person name="Hiller M."/>
            <person name="Vernes S.C."/>
            <person name="Myers E.W."/>
            <person name="Teeling E.C."/>
        </authorList>
    </citation>
    <scope>NUCLEOTIDE SEQUENCE [LARGE SCALE GENOMIC DNA]</scope>
    <source>
        <strain evidence="26">Bat1K_MPI-CBG_1</strain>
    </source>
</reference>
<dbReference type="EMBL" id="JABVXQ010000011">
    <property type="protein sequence ID" value="KAF6086574.1"/>
    <property type="molecule type" value="Genomic_DNA"/>
</dbReference>
<keyword evidence="4" id="KW-1003">Cell membrane</keyword>
<feature type="domain" description="PKD" evidence="23">
    <location>
        <begin position="491"/>
        <end position="543"/>
    </location>
</feature>
<dbReference type="Pfam" id="PF02010">
    <property type="entry name" value="REJ"/>
    <property type="match status" value="1"/>
</dbReference>
<evidence type="ECO:0000256" key="8">
    <source>
        <dbReference type="ARBA" id="ARBA00022737"/>
    </source>
</evidence>
<accession>A0A833Z3M3</accession>
<dbReference type="PROSITE" id="PS50095">
    <property type="entry name" value="PLAT"/>
    <property type="match status" value="1"/>
</dbReference>
<evidence type="ECO:0000256" key="17">
    <source>
        <dbReference type="ARBA" id="ARBA00023303"/>
    </source>
</evidence>
<dbReference type="InterPro" id="IPR000601">
    <property type="entry name" value="PKD_dom"/>
</dbReference>
<sequence length="2577" mass="272939">MGRGCGLLASALALLTLLTLLTLLPSAPGSRSEGGGLRGSRPAGCHSRDLPTPGKTSTPRAREPARGAPGHQEGGPREAPFEVTSCWSSGGPGPHRPPTCVVGEADGTFQRSCPAGPCGLKVAAPSCAVGLPRSAGDEAPEPLPGMDVTSAALPMGTPVTMAECGQTSTPTSQPATLPGSPRGPPPGPLHARGPLASCPRHERLQPCAWCHPGPPPAPGPNGAAGPAALRSPQAALGLGLRVQTAPAAALCLGVDFGDGSGVLVRVPRTPGNVAVTACHQYSTGGVYAVRAAVHSESPGGALRLGPYYVAMGLKGVAVTMNTSSVHGGQVLAFGGSPASPRSTVVTRRPPPASSCTVSFTAQAPGDGGPAWAPVAVHYQMQPVSVHTNGTVFATDVDVTFVAVTEETTPLEFTWLFGDAAPVRTTRRSVRRRLRVPGGYRVLVRASNGLGSVASQPLRVRAQRRVVAGRLVAAPWALVGAAVAFECRLSFGTDVAYRWDFGDGAGGLGNSSARHVYGREGEVTVRVLAFNSISTVSLTKRLFIVRQPCQPPPVRSPVPAKVQVWRSQPVTLGVAFEAAVLCDGAQGLSYTWTFTDSAGSPVRLPPAVRAHEQTITVPSYTLEPGNYTALAKVQVEGSPVHSNYRVEVEVRSRAPVSVISEGTHLFVPRTPSSTVVLRGSLSYDPDRPGAALRYHWTCSPASAPGRPCLAGPAAHSLDTAAPTLSFAADALSGSYDQFLVTLTVSSRGRNSSEAQVFLSTRADPALRLVSVAWVAFRGLPVNWNEGLSLRAACEDCGDAATLSYSWDLFRVNATGRDVAEEDFEAHYSDIQEAAPAEGRWPADWAHIHPPAPAPTAGADESPRDGDHLLGPFLSTRGAGPALLVDWPKSPVSRAVFHGYTASGTAGQTVTVKPYSLSPGATYVLQATVAASGLRFLGKAQLYLTVNPAPRGMACQVQPPRGLEAHTVFSVFCTSGRPDFRYEFRYRVGDAAPRTLHRGTDAQHYFALPAGEPVDGHQVLVSTVVTDGEGSRTQPCAAAVTVLPRRHGDGCPGEDVYTSSLKSLSALRLVASPAEIRNYVSVTASDLSRWARDGSPSCGLWPRIQDALVSAACTPAPRDQEDAADWVLMLRDLLRFPNKLSSASADLILGYARSLLAPGRPPAGLLGDSGRVQELALLVAGVLEATDHSPPWGTARLLEDGVQVISDALLGCLLAGCEHQLHVNAGRMEFRSQLHRRAGSATLGLGPVRVQLPADLTEQETQSPCYVSQLSLFRGSPAPWGGAPGQVGAVLALALHRCSGRRPLRTQRLRTPVTVEFGEEDGPGDGGNETAFVLRRDRVHAHRLAGLSVAPPEALQVRVTFSRPAARAFPVLLLLRFSERPTPSRFLVKQTHSWEGLTAHLSVPAPSLRGPAQAYLSLLDADYDRDPPDRHLAEAVGYTLRVQGVRCLLWDARRWAPAGLPPQPGASPGKVSCSYNRPGAAFSLARRDLNSTFETGDVSELRGRPANPLPGAVVAVCALLYALLAVRGRRVDRRERRQTGHVFLQERVPPRHQLYAVVMDTGFRAPARCTSKVYVVLCGDDGLSGPRELCCPGKPLFERNSRHTFVLSTPAPLGPLRKVRLWHDSHGASPAWYVSHVMVQELHTGPGLGRGWFFPAECWLAAGRQDGRVERELACLRGGLGFRKLLYSKFTELLEDFHVWASVHSRPAGRGLPHTPRLSVAFALLCAHACLAALVTAAGHEQLLPGTGPAGVPLELFRTGFLCTLLASPGAQLLSLLFRLGQQNVSATLSRAVQAPSAASGDGAGCLHPDLEACRTHPGQWALRERSGHCVLSSQAPGRASEGLAMSRRPREPPPWLGTAAWAICGTVAVACGSGTGLLGYRFSPARCEQWLGLLAVSVTCCVFVTQPLMIGLVALRFAWKRRNDENFFTESLREATEGLDADLERLFRGHAPHEPGGGDPRGADTVESAVAARQQARRLRWARPPCTARLRATRERMRRQTRAREVLRDAGLAALTLLLHLCVTHGAAPRGEHALHRAIRDTFARSTQSAEGGLSSVDAWWAWSLSTLLDGLYPESGPAAHSPGTQPGALGGKCYLLAPPVLRQLRAPPGSPCQLPGPLSAPTEDPLPERHPETPSVTGAEAQGAAPRAPKACGEGCELRLGRTRPAALAALTGLRARRWVDRCTHAVSVRFALYSPPTRLLSSVSLSAQLGPAAGSLALSTRVEAVSVFHSDPAPRVRLLLPQLALLALTLAHLCLQLHGLAEEGMRGYWRRPGNWLELPVAAAGLAWFAARGRLLSLTAEVADQLQRGLRPGSVDLSHVASWAQRARWLQGALSFLLALRCLRPLGWQSTTASRSLSGLLPPALAGTLVLAAHAHLRATPLFARAPPSGTFAEAFQRLPFRFPGSGQKGTFLGLPRSDLRAASGCCAALLAAGTALWFALLRGSLRAFTPKRKSFRRRSLVAPGDLMAYTWEQARSALGLRRPALEEEAGPAESHACPLDEFAGLLDELLRRVEGLSDSPQPPPEEGQDAPAAGAEGGPLGAASDGRAPGPPEAETTLCAAPLPPVESPPRGGTEV</sequence>
<evidence type="ECO:0000256" key="2">
    <source>
        <dbReference type="ARBA" id="ARBA00007200"/>
    </source>
</evidence>
<feature type="transmembrane region" description="Helical" evidence="21">
    <location>
        <begin position="1854"/>
        <end position="1877"/>
    </location>
</feature>
<evidence type="ECO:0000256" key="6">
    <source>
        <dbReference type="ARBA" id="ARBA00022673"/>
    </source>
</evidence>
<evidence type="ECO:0000256" key="14">
    <source>
        <dbReference type="ARBA" id="ARBA00023157"/>
    </source>
</evidence>
<dbReference type="SMART" id="SM00308">
    <property type="entry name" value="LH2"/>
    <property type="match status" value="1"/>
</dbReference>
<feature type="region of interest" description="Disordered" evidence="20">
    <location>
        <begin position="161"/>
        <end position="197"/>
    </location>
</feature>
<keyword evidence="14" id="KW-1015">Disulfide bond</keyword>
<dbReference type="PROSITE" id="PS51111">
    <property type="entry name" value="REJ"/>
    <property type="match status" value="1"/>
</dbReference>
<dbReference type="InterPro" id="IPR014010">
    <property type="entry name" value="REJ_dom"/>
</dbReference>
<evidence type="ECO:0000256" key="13">
    <source>
        <dbReference type="ARBA" id="ARBA00023136"/>
    </source>
</evidence>
<feature type="transmembrane region" description="Helical" evidence="21">
    <location>
        <begin position="2005"/>
        <end position="2027"/>
    </location>
</feature>
<keyword evidence="11" id="KW-0406">Ion transport</keyword>
<dbReference type="Pfam" id="PF20519">
    <property type="entry name" value="Polycystin_dom"/>
    <property type="match status" value="1"/>
</dbReference>
<dbReference type="InterPro" id="IPR036392">
    <property type="entry name" value="PLAT/LH2_dom_sf"/>
</dbReference>
<dbReference type="InterPro" id="IPR042060">
    <property type="entry name" value="PLAT_polycystin1"/>
</dbReference>
<evidence type="ECO:0000256" key="9">
    <source>
        <dbReference type="ARBA" id="ARBA00022837"/>
    </source>
</evidence>
<comment type="caution">
    <text evidence="19">Lacks conserved residue(s) required for the propagation of feature annotation.</text>
</comment>
<feature type="region of interest" description="Disordered" evidence="20">
    <location>
        <begin position="27"/>
        <end position="99"/>
    </location>
</feature>
<dbReference type="InterPro" id="IPR035986">
    <property type="entry name" value="PKD_dom_sf"/>
</dbReference>
<keyword evidence="9" id="KW-0106">Calcium</keyword>
<evidence type="ECO:0000256" key="18">
    <source>
        <dbReference type="ARBA" id="ARBA00073797"/>
    </source>
</evidence>
<evidence type="ECO:0000256" key="19">
    <source>
        <dbReference type="PROSITE-ProRule" id="PRU00152"/>
    </source>
</evidence>
<evidence type="ECO:0000259" key="25">
    <source>
        <dbReference type="PROSITE" id="PS51111"/>
    </source>
</evidence>
<evidence type="ECO:0000256" key="21">
    <source>
        <dbReference type="SAM" id="Phobius"/>
    </source>
</evidence>
<dbReference type="Proteomes" id="UP000664940">
    <property type="component" value="Unassembled WGS sequence"/>
</dbReference>
<feature type="signal peptide" evidence="22">
    <location>
        <begin position="1"/>
        <end position="29"/>
    </location>
</feature>
<dbReference type="PROSITE" id="PS50093">
    <property type="entry name" value="PKD"/>
    <property type="match status" value="2"/>
</dbReference>
<feature type="chain" id="PRO_5032388912" description="Polycystin-1-like protein 1" evidence="22">
    <location>
        <begin position="30"/>
        <end position="2577"/>
    </location>
</feature>
<protein>
    <recommendedName>
        <fullName evidence="18">Polycystin-1-like protein 1</fullName>
    </recommendedName>
</protein>
<gene>
    <name evidence="26" type="ORF">HJG60_015035</name>
</gene>
<proteinExistence type="inferred from homology"/>
<feature type="transmembrane region" description="Helical" evidence="21">
    <location>
        <begin position="1718"/>
        <end position="1737"/>
    </location>
</feature>
<feature type="domain" description="PLAT" evidence="24">
    <location>
        <begin position="1551"/>
        <end position="1672"/>
    </location>
</feature>
<dbReference type="Gene3D" id="2.60.40.10">
    <property type="entry name" value="Immunoglobulins"/>
    <property type="match status" value="2"/>
</dbReference>
<feature type="region of interest" description="Disordered" evidence="20">
    <location>
        <begin position="2516"/>
        <end position="2577"/>
    </location>
</feature>
<dbReference type="CDD" id="cd01752">
    <property type="entry name" value="PLAT_polycystin"/>
    <property type="match status" value="1"/>
</dbReference>
<feature type="domain" description="REJ" evidence="25">
    <location>
        <begin position="548"/>
        <end position="1325"/>
    </location>
</feature>
<dbReference type="InterPro" id="IPR013783">
    <property type="entry name" value="Ig-like_fold"/>
</dbReference>
<keyword evidence="3" id="KW-0813">Transport</keyword>
<evidence type="ECO:0000256" key="15">
    <source>
        <dbReference type="ARBA" id="ARBA00023180"/>
    </source>
</evidence>
<feature type="domain" description="PKD" evidence="23">
    <location>
        <begin position="408"/>
        <end position="466"/>
    </location>
</feature>
<evidence type="ECO:0000256" key="12">
    <source>
        <dbReference type="ARBA" id="ARBA00023069"/>
    </source>
</evidence>
<keyword evidence="12" id="KW-0969">Cilium</keyword>
<evidence type="ECO:0000259" key="24">
    <source>
        <dbReference type="PROSITE" id="PS50095"/>
    </source>
</evidence>
<dbReference type="GO" id="GO:0005262">
    <property type="term" value="F:calcium channel activity"/>
    <property type="evidence" value="ECO:0007669"/>
    <property type="project" value="UniProtKB-KW"/>
</dbReference>
<dbReference type="PANTHER" id="PTHR46730">
    <property type="entry name" value="POLYCYSTIN-1"/>
    <property type="match status" value="1"/>
</dbReference>
<keyword evidence="15" id="KW-0325">Glycoprotein</keyword>
<dbReference type="SUPFAM" id="SSF49723">
    <property type="entry name" value="Lipase/lipooxygenase domain (PLAT/LH2 domain)"/>
    <property type="match status" value="1"/>
</dbReference>
<evidence type="ECO:0000256" key="4">
    <source>
        <dbReference type="ARBA" id="ARBA00022475"/>
    </source>
</evidence>
<keyword evidence="16" id="KW-0966">Cell projection</keyword>
<dbReference type="FunFam" id="2.60.60.20:FF:000017">
    <property type="entry name" value="Polycystin 1 like 1, transient receptor potential channel interacting"/>
    <property type="match status" value="1"/>
</dbReference>
<dbReference type="CDD" id="cd00146">
    <property type="entry name" value="PKD"/>
    <property type="match status" value="1"/>
</dbReference>
<feature type="transmembrane region" description="Helical" evidence="21">
    <location>
        <begin position="1507"/>
        <end position="1524"/>
    </location>
</feature>
<feature type="region of interest" description="Disordered" evidence="20">
    <location>
        <begin position="2106"/>
        <end position="2148"/>
    </location>
</feature>
<evidence type="ECO:0000256" key="22">
    <source>
        <dbReference type="SAM" id="SignalP"/>
    </source>
</evidence>
<dbReference type="InterPro" id="IPR022409">
    <property type="entry name" value="PKD/Chitinase_dom"/>
</dbReference>
<evidence type="ECO:0000256" key="10">
    <source>
        <dbReference type="ARBA" id="ARBA00022989"/>
    </source>
</evidence>
<keyword evidence="22" id="KW-0732">Signal</keyword>
<comment type="subcellular location">
    <subcellularLocation>
        <location evidence="1">Cell projection</location>
        <location evidence="1">Cilium membrane</location>
        <topology evidence="1">Multi-pass membrane protein</topology>
    </subcellularLocation>
</comment>
<evidence type="ECO:0000256" key="3">
    <source>
        <dbReference type="ARBA" id="ARBA00022448"/>
    </source>
</evidence>
<keyword evidence="26" id="KW-0675">Receptor</keyword>
<keyword evidence="13 21" id="KW-0472">Membrane</keyword>
<keyword evidence="7 21" id="KW-0812">Transmembrane</keyword>
<dbReference type="Gene3D" id="2.60.60.20">
    <property type="entry name" value="PLAT/LH2 domain"/>
    <property type="match status" value="1"/>
</dbReference>
<keyword evidence="10 21" id="KW-1133">Transmembrane helix</keyword>
<evidence type="ECO:0000259" key="23">
    <source>
        <dbReference type="PROSITE" id="PS50093"/>
    </source>
</evidence>
<keyword evidence="8" id="KW-0677">Repeat</keyword>
<feature type="transmembrane region" description="Helical" evidence="21">
    <location>
        <begin position="1757"/>
        <end position="1779"/>
    </location>
</feature>
<keyword evidence="6" id="KW-0107">Calcium channel</keyword>
<dbReference type="InterPro" id="IPR046791">
    <property type="entry name" value="Polycystin_dom"/>
</dbReference>
<dbReference type="Pfam" id="PF00801">
    <property type="entry name" value="PKD"/>
    <property type="match status" value="2"/>
</dbReference>
<evidence type="ECO:0000256" key="5">
    <source>
        <dbReference type="ARBA" id="ARBA00022568"/>
    </source>
</evidence>